<accession>H2ZGM2</accession>
<dbReference type="PANTHER" id="PTHR14732">
    <property type="entry name" value="RNA POLYMERASE II SUBUNIT B1 CTD PHOSPHATASE RPAP2-RELATED"/>
    <property type="match status" value="1"/>
</dbReference>
<dbReference type="InterPro" id="IPR039693">
    <property type="entry name" value="Rtr1/RPAP2"/>
</dbReference>
<evidence type="ECO:0000256" key="3">
    <source>
        <dbReference type="ARBA" id="ARBA00022723"/>
    </source>
</evidence>
<protein>
    <recommendedName>
        <fullName evidence="13">RNA polymerase II subunit B1 CTD phosphatase RPAP2 homolog</fullName>
        <ecNumber evidence="13">3.1.3.16</ecNumber>
    </recommendedName>
</protein>
<evidence type="ECO:0000313" key="15">
    <source>
        <dbReference type="Ensembl" id="ENSCSAVP00000016738.1"/>
    </source>
</evidence>
<keyword evidence="5 13" id="KW-0378">Hydrolase</keyword>
<evidence type="ECO:0000256" key="1">
    <source>
        <dbReference type="ARBA" id="ARBA00004123"/>
    </source>
</evidence>
<dbReference type="AlphaFoldDB" id="H2ZGM2"/>
<dbReference type="PANTHER" id="PTHR14732:SF0">
    <property type="entry name" value="RNA POLYMERASE II SUBUNIT B1 CTD PHOSPHATASE RPAP2-RELATED"/>
    <property type="match status" value="1"/>
</dbReference>
<keyword evidence="6 13" id="KW-0862">Zinc</keyword>
<dbReference type="OMA" id="RTFKFTN"/>
<evidence type="ECO:0000259" key="14">
    <source>
        <dbReference type="PROSITE" id="PS51479"/>
    </source>
</evidence>
<dbReference type="GO" id="GO:0008270">
    <property type="term" value="F:zinc ion binding"/>
    <property type="evidence" value="ECO:0007669"/>
    <property type="project" value="UniProtKB-KW"/>
</dbReference>
<evidence type="ECO:0000256" key="7">
    <source>
        <dbReference type="ARBA" id="ARBA00022912"/>
    </source>
</evidence>
<dbReference type="GO" id="GO:0043175">
    <property type="term" value="F:RNA polymerase core enzyme binding"/>
    <property type="evidence" value="ECO:0007669"/>
    <property type="project" value="UniProtKB-UniRule"/>
</dbReference>
<dbReference type="EC" id="3.1.3.16" evidence="13"/>
<dbReference type="GO" id="GO:0005634">
    <property type="term" value="C:nucleus"/>
    <property type="evidence" value="ECO:0007669"/>
    <property type="project" value="UniProtKB-SubCell"/>
</dbReference>
<dbReference type="InterPro" id="IPR007308">
    <property type="entry name" value="Rtr1/RPAP2_dom"/>
</dbReference>
<evidence type="ECO:0000256" key="10">
    <source>
        <dbReference type="ARBA" id="ARBA00047761"/>
    </source>
</evidence>
<dbReference type="InterPro" id="IPR038534">
    <property type="entry name" value="Rtr1/RPAP2_sf"/>
</dbReference>
<dbReference type="Gene3D" id="1.25.40.820">
    <property type="match status" value="1"/>
</dbReference>
<comment type="function">
    <text evidence="9">Protein phosphatase that displays CTD phosphatase activity and regulates transcription of snRNA genes. Recognizes and binds phosphorylated 'Ser-7' of the C-terminal heptapeptide repeat domain (CTD) of the largest RNA polymerase II subunit POLR2A, and mediates dephosphorylation of 'Ser-5' of the CTD, thereby promoting transcription of snRNA genes. Downstream of EIF2AK3/PERK, dephosphorylates ERN1, a sensor for the endoplasmic reticulum unfolded protein response (UPR), to abort failed ER-stress adaptation and trigger apoptosis.</text>
</comment>
<dbReference type="PROSITE" id="PS51479">
    <property type="entry name" value="ZF_RTR1"/>
    <property type="match status" value="1"/>
</dbReference>
<dbReference type="STRING" id="51511.ENSCSAVP00000016738"/>
<dbReference type="eggNOG" id="KOG4780">
    <property type="taxonomic scope" value="Eukaryota"/>
</dbReference>
<keyword evidence="3 13" id="KW-0479">Metal-binding</keyword>
<proteinExistence type="inferred from homology"/>
<sequence length="286" mass="32697">QERDKVLIDSRKKLLAEKRAHAIVEKLLENDISEDFFLKSVYYLSVEKYADVVEERSISKQCGYAVCRNKLENIPRQQFKISRNVVYDITERKKFCSNICYKRSKFIEEQIPTYPLWLRETDGKTRISPLQSDTGLQGEKVDLLNFKPAKKEEKETSDFTQPTVPNVDSKNQIVIRRQILLKKISSSLNNIAPVLHNPSIVQDIRGLIGTFNLTSTNLVLKSNQLSVIVVMVLDLLQRVEHHSNFTVPESVGEFLKTVNIEITDIQSAVAHVIEKLISKPLCSSPV</sequence>
<comment type="similarity">
    <text evidence="2 12 13">Belongs to the RPAP2 family.</text>
</comment>
<evidence type="ECO:0000256" key="9">
    <source>
        <dbReference type="ARBA" id="ARBA00045547"/>
    </source>
</evidence>
<evidence type="ECO:0000256" key="2">
    <source>
        <dbReference type="ARBA" id="ARBA00005676"/>
    </source>
</evidence>
<name>H2ZGM2_CIOSA</name>
<evidence type="ECO:0000256" key="11">
    <source>
        <dbReference type="ARBA" id="ARBA00048336"/>
    </source>
</evidence>
<dbReference type="HOGENOM" id="CLU_878638_0_0_1"/>
<reference evidence="15" key="3">
    <citation type="submission" date="2025-09" db="UniProtKB">
        <authorList>
            <consortium name="Ensembl"/>
        </authorList>
    </citation>
    <scope>IDENTIFICATION</scope>
</reference>
<reference evidence="15" key="2">
    <citation type="submission" date="2025-08" db="UniProtKB">
        <authorList>
            <consortium name="Ensembl"/>
        </authorList>
    </citation>
    <scope>IDENTIFICATION</scope>
</reference>
<organism evidence="15 16">
    <name type="scientific">Ciona savignyi</name>
    <name type="common">Pacific transparent sea squirt</name>
    <dbReference type="NCBI Taxonomy" id="51511"/>
    <lineage>
        <taxon>Eukaryota</taxon>
        <taxon>Metazoa</taxon>
        <taxon>Chordata</taxon>
        <taxon>Tunicata</taxon>
        <taxon>Ascidiacea</taxon>
        <taxon>Phlebobranchia</taxon>
        <taxon>Cionidae</taxon>
        <taxon>Ciona</taxon>
    </lineage>
</organism>
<comment type="function">
    <text evidence="13">Putative RNA polymerase II subunit B1 C-terminal domain (CTD) phosphatase involved in RNA polymerase II transcription regulation.</text>
</comment>
<keyword evidence="8 13" id="KW-0539">Nucleus</keyword>
<keyword evidence="16" id="KW-1185">Reference proteome</keyword>
<evidence type="ECO:0000256" key="8">
    <source>
        <dbReference type="ARBA" id="ARBA00023242"/>
    </source>
</evidence>
<dbReference type="Pfam" id="PF04181">
    <property type="entry name" value="RPAP2_Rtr1"/>
    <property type="match status" value="1"/>
</dbReference>
<dbReference type="GO" id="GO:0005737">
    <property type="term" value="C:cytoplasm"/>
    <property type="evidence" value="ECO:0007669"/>
    <property type="project" value="TreeGrafter"/>
</dbReference>
<evidence type="ECO:0000256" key="4">
    <source>
        <dbReference type="ARBA" id="ARBA00022771"/>
    </source>
</evidence>
<comment type="subcellular location">
    <subcellularLocation>
        <location evidence="1 13">Nucleus</location>
    </subcellularLocation>
</comment>
<reference evidence="16" key="1">
    <citation type="submission" date="2003-08" db="EMBL/GenBank/DDBJ databases">
        <authorList>
            <person name="Birren B."/>
            <person name="Nusbaum C."/>
            <person name="Abebe A."/>
            <person name="Abouelleil A."/>
            <person name="Adekoya E."/>
            <person name="Ait-zahra M."/>
            <person name="Allen N."/>
            <person name="Allen T."/>
            <person name="An P."/>
            <person name="Anderson M."/>
            <person name="Anderson S."/>
            <person name="Arachchi H."/>
            <person name="Armbruster J."/>
            <person name="Bachantsang P."/>
            <person name="Baldwin J."/>
            <person name="Barry A."/>
            <person name="Bayul T."/>
            <person name="Blitshsteyn B."/>
            <person name="Bloom T."/>
            <person name="Blye J."/>
            <person name="Boguslavskiy L."/>
            <person name="Borowsky M."/>
            <person name="Boukhgalter B."/>
            <person name="Brunache A."/>
            <person name="Butler J."/>
            <person name="Calixte N."/>
            <person name="Calvo S."/>
            <person name="Camarata J."/>
            <person name="Campo K."/>
            <person name="Chang J."/>
            <person name="Cheshatsang Y."/>
            <person name="Citroen M."/>
            <person name="Collymore A."/>
            <person name="Considine T."/>
            <person name="Cook A."/>
            <person name="Cooke P."/>
            <person name="Corum B."/>
            <person name="Cuomo C."/>
            <person name="David R."/>
            <person name="Dawoe T."/>
            <person name="Degray S."/>
            <person name="Dodge S."/>
            <person name="Dooley K."/>
            <person name="Dorje P."/>
            <person name="Dorjee K."/>
            <person name="Dorris L."/>
            <person name="Duffey N."/>
            <person name="Dupes A."/>
            <person name="Elkins T."/>
            <person name="Engels R."/>
            <person name="Erickson J."/>
            <person name="Farina A."/>
            <person name="Faro S."/>
            <person name="Ferreira P."/>
            <person name="Fischer H."/>
            <person name="Fitzgerald M."/>
            <person name="Foley K."/>
            <person name="Gage D."/>
            <person name="Galagan J."/>
            <person name="Gearin G."/>
            <person name="Gnerre S."/>
            <person name="Gnirke A."/>
            <person name="Goyette A."/>
            <person name="Graham J."/>
            <person name="Grandbois E."/>
            <person name="Gyaltsen K."/>
            <person name="Hafez N."/>
            <person name="Hagopian D."/>
            <person name="Hagos B."/>
            <person name="Hall J."/>
            <person name="Hatcher B."/>
            <person name="Heller A."/>
            <person name="Higgins H."/>
            <person name="Honan T."/>
            <person name="Horn A."/>
            <person name="Houde N."/>
            <person name="Hughes L."/>
            <person name="Hulme W."/>
            <person name="Husby E."/>
            <person name="Iliev I."/>
            <person name="Jaffe D."/>
            <person name="Jones C."/>
            <person name="Kamal M."/>
            <person name="Kamat A."/>
            <person name="Kamvysselis M."/>
            <person name="Karlsson E."/>
            <person name="Kells C."/>
            <person name="Kieu A."/>
            <person name="Kisner P."/>
            <person name="Kodira C."/>
            <person name="Kulbokas E."/>
            <person name="Labutti K."/>
            <person name="Lama D."/>
            <person name="Landers T."/>
            <person name="Leger J."/>
            <person name="Levine S."/>
            <person name="Lewis D."/>
            <person name="Lewis T."/>
            <person name="Lindblad-toh K."/>
            <person name="Liu X."/>
            <person name="Lokyitsang T."/>
            <person name="Lokyitsang Y."/>
            <person name="Lucien O."/>
            <person name="Lui A."/>
            <person name="Ma L.J."/>
            <person name="Mabbitt R."/>
            <person name="Macdonald J."/>
            <person name="Maclean C."/>
            <person name="Major J."/>
            <person name="Manning J."/>
            <person name="Marabella R."/>
            <person name="Maru K."/>
            <person name="Matthews C."/>
            <person name="Mauceli E."/>
            <person name="Mccarthy M."/>
            <person name="Mcdonough S."/>
            <person name="Mcghee T."/>
            <person name="Meldrim J."/>
            <person name="Meneus L."/>
            <person name="Mesirov J."/>
            <person name="Mihalev A."/>
            <person name="Mihova T."/>
            <person name="Mikkelsen T."/>
            <person name="Mlenga V."/>
            <person name="Moru K."/>
            <person name="Mozes J."/>
            <person name="Mulrain L."/>
            <person name="Munson G."/>
            <person name="Naylor J."/>
            <person name="Newes C."/>
            <person name="Nguyen C."/>
            <person name="Nguyen N."/>
            <person name="Nguyen T."/>
            <person name="Nicol R."/>
            <person name="Nielsen C."/>
            <person name="Nizzari M."/>
            <person name="Norbu C."/>
            <person name="Norbu N."/>
            <person name="O'donnell P."/>
            <person name="Okoawo O."/>
            <person name="O'leary S."/>
            <person name="Omotosho B."/>
            <person name="O'neill K."/>
            <person name="Osman S."/>
            <person name="Parker S."/>
            <person name="Perrin D."/>
            <person name="Phunkhang P."/>
            <person name="Piqani B."/>
            <person name="Purcell S."/>
            <person name="Rachupka T."/>
            <person name="Ramasamy U."/>
            <person name="Rameau R."/>
            <person name="Ray V."/>
            <person name="Raymond C."/>
            <person name="Retta R."/>
            <person name="Richardson S."/>
            <person name="Rise C."/>
            <person name="Rodriguez J."/>
            <person name="Rogers J."/>
            <person name="Rogov P."/>
            <person name="Rutman M."/>
            <person name="Schupbach R."/>
            <person name="Seaman C."/>
            <person name="Settipalli S."/>
            <person name="Sharpe T."/>
            <person name="Sheridan J."/>
            <person name="Sherpa N."/>
            <person name="Shi J."/>
            <person name="Smirnov S."/>
            <person name="Smith C."/>
            <person name="Sougnez C."/>
            <person name="Spencer B."/>
            <person name="Stalker J."/>
            <person name="Stange-thomann N."/>
            <person name="Stavropoulos S."/>
            <person name="Stetson K."/>
            <person name="Stone C."/>
            <person name="Stone S."/>
            <person name="Stubbs M."/>
            <person name="Talamas J."/>
            <person name="Tchuinga P."/>
            <person name="Tenzing P."/>
            <person name="Tesfaye S."/>
            <person name="Theodore J."/>
            <person name="Thoulutsang Y."/>
            <person name="Topham K."/>
            <person name="Towey S."/>
            <person name="Tsamla T."/>
            <person name="Tsomo N."/>
            <person name="Vallee D."/>
            <person name="Vassiliev H."/>
            <person name="Venkataraman V."/>
            <person name="Vinson J."/>
            <person name="Vo A."/>
            <person name="Wade C."/>
            <person name="Wang S."/>
            <person name="Wangchuk T."/>
            <person name="Wangdi T."/>
            <person name="Whittaker C."/>
            <person name="Wilkinson J."/>
            <person name="Wu Y."/>
            <person name="Wyman D."/>
            <person name="Yadav S."/>
            <person name="Yang S."/>
            <person name="Yang X."/>
            <person name="Yeager S."/>
            <person name="Yee E."/>
            <person name="Young G."/>
            <person name="Zainoun J."/>
            <person name="Zembeck L."/>
            <person name="Zimmer A."/>
            <person name="Zody M."/>
            <person name="Lander E."/>
        </authorList>
    </citation>
    <scope>NUCLEOTIDE SEQUENCE [LARGE SCALE GENOMIC DNA]</scope>
</reference>
<evidence type="ECO:0000256" key="5">
    <source>
        <dbReference type="ARBA" id="ARBA00022801"/>
    </source>
</evidence>
<evidence type="ECO:0000256" key="6">
    <source>
        <dbReference type="ARBA" id="ARBA00022833"/>
    </source>
</evidence>
<evidence type="ECO:0000313" key="16">
    <source>
        <dbReference type="Proteomes" id="UP000007875"/>
    </source>
</evidence>
<dbReference type="Proteomes" id="UP000007875">
    <property type="component" value="Unassembled WGS sequence"/>
</dbReference>
<comment type="catalytic activity">
    <reaction evidence="11 13">
        <text>O-phospho-L-threonyl-[protein] + H2O = L-threonyl-[protein] + phosphate</text>
        <dbReference type="Rhea" id="RHEA:47004"/>
        <dbReference type="Rhea" id="RHEA-COMP:11060"/>
        <dbReference type="Rhea" id="RHEA-COMP:11605"/>
        <dbReference type="ChEBI" id="CHEBI:15377"/>
        <dbReference type="ChEBI" id="CHEBI:30013"/>
        <dbReference type="ChEBI" id="CHEBI:43474"/>
        <dbReference type="ChEBI" id="CHEBI:61977"/>
        <dbReference type="EC" id="3.1.3.16"/>
    </reaction>
</comment>
<dbReference type="GO" id="GO:0008420">
    <property type="term" value="F:RNA polymerase II CTD heptapeptide repeat phosphatase activity"/>
    <property type="evidence" value="ECO:0007669"/>
    <property type="project" value="UniProtKB-UniRule"/>
</dbReference>
<evidence type="ECO:0000256" key="12">
    <source>
        <dbReference type="PROSITE-ProRule" id="PRU00812"/>
    </source>
</evidence>
<feature type="domain" description="RTR1-type" evidence="14">
    <location>
        <begin position="39"/>
        <end position="120"/>
    </location>
</feature>
<comment type="catalytic activity">
    <reaction evidence="10 13">
        <text>O-phospho-L-seryl-[protein] + H2O = L-seryl-[protein] + phosphate</text>
        <dbReference type="Rhea" id="RHEA:20629"/>
        <dbReference type="Rhea" id="RHEA-COMP:9863"/>
        <dbReference type="Rhea" id="RHEA-COMP:11604"/>
        <dbReference type="ChEBI" id="CHEBI:15377"/>
        <dbReference type="ChEBI" id="CHEBI:29999"/>
        <dbReference type="ChEBI" id="CHEBI:43474"/>
        <dbReference type="ChEBI" id="CHEBI:83421"/>
        <dbReference type="EC" id="3.1.3.16"/>
    </reaction>
</comment>
<dbReference type="GeneTree" id="ENSGT00390000017965"/>
<keyword evidence="7 13" id="KW-0904">Protein phosphatase</keyword>
<keyword evidence="4 13" id="KW-0863">Zinc-finger</keyword>
<dbReference type="Ensembl" id="ENSCSAVT00000016920.1">
    <property type="protein sequence ID" value="ENSCSAVP00000016738.1"/>
    <property type="gene ID" value="ENSCSAVG00000009841.1"/>
</dbReference>
<dbReference type="InParanoid" id="H2ZGM2"/>
<evidence type="ECO:0000256" key="13">
    <source>
        <dbReference type="RuleBase" id="RU367080"/>
    </source>
</evidence>